<keyword evidence="1" id="KW-0175">Coiled coil</keyword>
<evidence type="ECO:0000313" key="2">
    <source>
        <dbReference type="EMBL" id="CZF84822.1"/>
    </source>
</evidence>
<dbReference type="RefSeq" id="WP_062712188.1">
    <property type="nucleotide sequence ID" value="NZ_CAWRCI010000032.1"/>
</dbReference>
<organism evidence="2 3">
    <name type="scientific">Grimontia marina</name>
    <dbReference type="NCBI Taxonomy" id="646534"/>
    <lineage>
        <taxon>Bacteria</taxon>
        <taxon>Pseudomonadati</taxon>
        <taxon>Pseudomonadota</taxon>
        <taxon>Gammaproteobacteria</taxon>
        <taxon>Vibrionales</taxon>
        <taxon>Vibrionaceae</taxon>
        <taxon>Grimontia</taxon>
    </lineage>
</organism>
<evidence type="ECO:0000256" key="1">
    <source>
        <dbReference type="SAM" id="Coils"/>
    </source>
</evidence>
<feature type="coiled-coil region" evidence="1">
    <location>
        <begin position="42"/>
        <end position="159"/>
    </location>
</feature>
<sequence length="257" mass="29520">MAASTPLKYLIAVLFVVLSLCGTALVYVNDQYNDLLAKQDFINKERDKLHELQIDFEKQNADSKVAFTQKKQELEKLQQHLKLEREKLESEKKAYESDIKQTLQESLAVKELQLRAQQAANDEKTIKLEEALAEVQDKKSELKREIDSYNEKALAFQSLYAEYSAVAIEAKAQAVAEQEIFVQMREFSKLGVNLRHQDWCDKDYTRRYYQAEGIVAQINSIARANGLSNKYSSFVLQNTRRIYNSSDGVCQSEKSQG</sequence>
<name>A0A128FDC9_9GAMM</name>
<dbReference type="Proteomes" id="UP000073601">
    <property type="component" value="Unassembled WGS sequence"/>
</dbReference>
<gene>
    <name evidence="2" type="ORF">GMA8713_03264</name>
</gene>
<dbReference type="EMBL" id="FIZY01000032">
    <property type="protein sequence ID" value="CZF84822.1"/>
    <property type="molecule type" value="Genomic_DNA"/>
</dbReference>
<keyword evidence="3" id="KW-1185">Reference proteome</keyword>
<proteinExistence type="predicted"/>
<dbReference type="OrthoDB" id="10017905at2"/>
<protein>
    <submittedName>
        <fullName evidence="2">Uncharacterized protein</fullName>
    </submittedName>
</protein>
<dbReference type="AlphaFoldDB" id="A0A128FDC9"/>
<evidence type="ECO:0000313" key="3">
    <source>
        <dbReference type="Proteomes" id="UP000073601"/>
    </source>
</evidence>
<reference evidence="3" key="1">
    <citation type="submission" date="2016-02" db="EMBL/GenBank/DDBJ databases">
        <authorList>
            <person name="Rodrigo-Torres Lidia"/>
            <person name="Arahal R.David."/>
        </authorList>
    </citation>
    <scope>NUCLEOTIDE SEQUENCE [LARGE SCALE GENOMIC DNA]</scope>
    <source>
        <strain evidence="3">CECT 8713</strain>
    </source>
</reference>
<accession>A0A128FDC9</accession>